<accession>A0ABT9Y486</accession>
<organism evidence="1 2">
    <name type="scientific">Pectinatus haikarae</name>
    <dbReference type="NCBI Taxonomy" id="349096"/>
    <lineage>
        <taxon>Bacteria</taxon>
        <taxon>Bacillati</taxon>
        <taxon>Bacillota</taxon>
        <taxon>Negativicutes</taxon>
        <taxon>Selenomonadales</taxon>
        <taxon>Selenomonadaceae</taxon>
        <taxon>Pectinatus</taxon>
    </lineage>
</organism>
<dbReference type="Proteomes" id="UP001239167">
    <property type="component" value="Unassembled WGS sequence"/>
</dbReference>
<name>A0ABT9Y486_9FIRM</name>
<comment type="caution">
    <text evidence="1">The sequence shown here is derived from an EMBL/GenBank/DDBJ whole genome shotgun (WGS) entry which is preliminary data.</text>
</comment>
<evidence type="ECO:0000313" key="1">
    <source>
        <dbReference type="EMBL" id="MDQ0202640.1"/>
    </source>
</evidence>
<proteinExistence type="predicted"/>
<protein>
    <submittedName>
        <fullName evidence="1">Uncharacterized protein</fullName>
    </submittedName>
</protein>
<sequence>MKYAGWLLADAVFDLQKQKIKFVVDYTIPPDNGYFKVDADILYVVRERYIGKGILQLIAAAKMRKEV</sequence>
<evidence type="ECO:0000313" key="2">
    <source>
        <dbReference type="Proteomes" id="UP001239167"/>
    </source>
</evidence>
<dbReference type="RefSeq" id="WP_307222566.1">
    <property type="nucleotide sequence ID" value="NZ_CP116940.1"/>
</dbReference>
<keyword evidence="2" id="KW-1185">Reference proteome</keyword>
<dbReference type="EMBL" id="JAUSUE010000002">
    <property type="protein sequence ID" value="MDQ0202640.1"/>
    <property type="molecule type" value="Genomic_DNA"/>
</dbReference>
<gene>
    <name evidence="1" type="ORF">J2S01_000333</name>
</gene>
<reference evidence="1 2" key="1">
    <citation type="submission" date="2023-07" db="EMBL/GenBank/DDBJ databases">
        <title>Genomic Encyclopedia of Type Strains, Phase IV (KMG-IV): sequencing the most valuable type-strain genomes for metagenomic binning, comparative biology and taxonomic classification.</title>
        <authorList>
            <person name="Goeker M."/>
        </authorList>
    </citation>
    <scope>NUCLEOTIDE SEQUENCE [LARGE SCALE GENOMIC DNA]</scope>
    <source>
        <strain evidence="1 2">DSM 16980</strain>
    </source>
</reference>